<dbReference type="AlphaFoldDB" id="A0A524RM09"/>
<feature type="transmembrane region" description="Helical" evidence="2">
    <location>
        <begin position="50"/>
        <end position="68"/>
    </location>
</feature>
<dbReference type="InterPro" id="IPR000914">
    <property type="entry name" value="SBP_5_dom"/>
</dbReference>
<keyword evidence="2" id="KW-0472">Membrane</keyword>
<name>A0A524RM09_9CHRO</name>
<dbReference type="GO" id="GO:0015833">
    <property type="term" value="P:peptide transport"/>
    <property type="evidence" value="ECO:0007669"/>
    <property type="project" value="TreeGrafter"/>
</dbReference>
<evidence type="ECO:0000259" key="3">
    <source>
        <dbReference type="Pfam" id="PF00496"/>
    </source>
</evidence>
<dbReference type="CDD" id="cd08503">
    <property type="entry name" value="PBP2_NikA_DppA_OppA_like_17"/>
    <property type="match status" value="1"/>
</dbReference>
<feature type="region of interest" description="Disordered" evidence="1">
    <location>
        <begin position="1"/>
        <end position="30"/>
    </location>
</feature>
<evidence type="ECO:0000256" key="2">
    <source>
        <dbReference type="SAM" id="Phobius"/>
    </source>
</evidence>
<dbReference type="Pfam" id="PF00496">
    <property type="entry name" value="SBP_bac_5"/>
    <property type="match status" value="1"/>
</dbReference>
<dbReference type="EMBL" id="SRMO01000083">
    <property type="protein sequence ID" value="TGG91187.1"/>
    <property type="molecule type" value="Genomic_DNA"/>
</dbReference>
<comment type="caution">
    <text evidence="4">The sequence shown here is derived from an EMBL/GenBank/DDBJ whole genome shotgun (WGS) entry which is preliminary data.</text>
</comment>
<dbReference type="GO" id="GO:0042597">
    <property type="term" value="C:periplasmic space"/>
    <property type="evidence" value="ECO:0007669"/>
    <property type="project" value="UniProtKB-ARBA"/>
</dbReference>
<dbReference type="Proteomes" id="UP000317990">
    <property type="component" value="Unassembled WGS sequence"/>
</dbReference>
<evidence type="ECO:0000313" key="5">
    <source>
        <dbReference type="Proteomes" id="UP000317990"/>
    </source>
</evidence>
<dbReference type="PANTHER" id="PTHR30290">
    <property type="entry name" value="PERIPLASMIC BINDING COMPONENT OF ABC TRANSPORTER"/>
    <property type="match status" value="1"/>
</dbReference>
<dbReference type="Gene3D" id="3.10.105.10">
    <property type="entry name" value="Dipeptide-binding Protein, Domain 3"/>
    <property type="match status" value="1"/>
</dbReference>
<dbReference type="SUPFAM" id="SSF53850">
    <property type="entry name" value="Periplasmic binding protein-like II"/>
    <property type="match status" value="1"/>
</dbReference>
<organism evidence="4 5">
    <name type="scientific">Aphanocapsa feldmannii 277cV</name>
    <dbReference type="NCBI Taxonomy" id="2507553"/>
    <lineage>
        <taxon>Bacteria</taxon>
        <taxon>Bacillati</taxon>
        <taxon>Cyanobacteriota</taxon>
        <taxon>Cyanophyceae</taxon>
        <taxon>Oscillatoriophycideae</taxon>
        <taxon>Chroococcales</taxon>
        <taxon>Microcystaceae</taxon>
        <taxon>Aphanocapsa</taxon>
    </lineage>
</organism>
<accession>A0A524RM09</accession>
<dbReference type="GO" id="GO:1904680">
    <property type="term" value="F:peptide transmembrane transporter activity"/>
    <property type="evidence" value="ECO:0007669"/>
    <property type="project" value="TreeGrafter"/>
</dbReference>
<gene>
    <name evidence="4" type="ORF">ERJ67_08585</name>
</gene>
<keyword evidence="2" id="KW-1133">Transmembrane helix</keyword>
<evidence type="ECO:0000256" key="1">
    <source>
        <dbReference type="SAM" id="MobiDB-lite"/>
    </source>
</evidence>
<feature type="domain" description="Solute-binding protein family 5" evidence="3">
    <location>
        <begin position="127"/>
        <end position="470"/>
    </location>
</feature>
<evidence type="ECO:0000313" key="4">
    <source>
        <dbReference type="EMBL" id="TGG91187.1"/>
    </source>
</evidence>
<dbReference type="PIRSF" id="PIRSF002741">
    <property type="entry name" value="MppA"/>
    <property type="match status" value="1"/>
</dbReference>
<dbReference type="InterPro" id="IPR030678">
    <property type="entry name" value="Peptide/Ni-bd"/>
</dbReference>
<dbReference type="Gene3D" id="3.40.190.10">
    <property type="entry name" value="Periplasmic binding protein-like II"/>
    <property type="match status" value="1"/>
</dbReference>
<reference evidence="4 5" key="1">
    <citation type="journal article" date="2019" name="mSystems">
        <title>Life at home and on the roam: Genomic adaptions reflect the dual lifestyle of an intracellular, facultative symbiont.</title>
        <authorList>
            <person name="Burgsdorf I."/>
        </authorList>
    </citation>
    <scope>NUCLEOTIDE SEQUENCE [LARGE SCALE GENOMIC DNA]</scope>
    <source>
        <strain evidence="4">277cV</strain>
    </source>
</reference>
<proteinExistence type="predicted"/>
<protein>
    <submittedName>
        <fullName evidence="4">ABC transporter substrate-binding protein</fullName>
    </submittedName>
</protein>
<dbReference type="InterPro" id="IPR039424">
    <property type="entry name" value="SBP_5"/>
</dbReference>
<dbReference type="GO" id="GO:0043190">
    <property type="term" value="C:ATP-binding cassette (ABC) transporter complex"/>
    <property type="evidence" value="ECO:0007669"/>
    <property type="project" value="InterPro"/>
</dbReference>
<sequence>MDTRNTNSGHAAAGPGAVRQRRDSKGRPLHPAVAQWATDVLRRRMDRREFLALATIFGASATTAYGMIGHAAPQQKRGGGKRGGTLKVSMNVHRIVDPRIFDWWHMGNIARQFCENLVVYTHDLTFRAGLLESWEINDDATEYILHVRRGVSWSNGDQFDADDVIFNIVRWCEKTVPGNSMAGRMASLIDPETNRIVDGVITRVDPYTVKLDLPKPDITIIASMADYPALIVHRNFEAMGGDLSANPIGTGAFELDRLEVGVLARVVRRRNGSWWGGEALLDAVEFIDYGTDPATEVAAFESGEVHTNLQTVSDFIEIMDSIGLVKTAVNTSATVVVRCHVNEKPFDDRRVRRALQMAVDNSAVLQIGYSGLGTVAENHHVAPLHPEYYELPKQKRNIGGAMALLRQAGQADYEFELISIDDDWRRNTADAVAAQLREAGIKVKRTILPGVTFWNNWASYPFSCTDWNMRPLGVQVLALAYRSGEAWNETGFSDPQFDSKLEQALAVVDANKRSILMKDLETILQSSGIIIQPYWRSLYCHMAENVRNHAIHPTLEMHFNKTWLDT</sequence>
<keyword evidence="2" id="KW-0812">Transmembrane</keyword>